<dbReference type="Gene3D" id="3.40.50.1000">
    <property type="entry name" value="HAD superfamily/HAD-like"/>
    <property type="match status" value="1"/>
</dbReference>
<dbReference type="SUPFAM" id="SSF56784">
    <property type="entry name" value="HAD-like"/>
    <property type="match status" value="1"/>
</dbReference>
<dbReference type="Proteomes" id="UP001216709">
    <property type="component" value="Unassembled WGS sequence"/>
</dbReference>
<comment type="similarity">
    <text evidence="2 10">Belongs to the cation transport ATPase (P-type) (TC 3.A.3) family. Type IB subfamily.</text>
</comment>
<evidence type="ECO:0000256" key="1">
    <source>
        <dbReference type="ARBA" id="ARBA00004370"/>
    </source>
</evidence>
<dbReference type="InterPro" id="IPR027256">
    <property type="entry name" value="P-typ_ATPase_IB"/>
</dbReference>
<dbReference type="InterPro" id="IPR018303">
    <property type="entry name" value="ATPase_P-typ_P_site"/>
</dbReference>
<protein>
    <recommendedName>
        <fullName evidence="8">Cd(2+)-exporting ATPase</fullName>
        <ecNumber evidence="8">7.2.2.21</ecNumber>
    </recommendedName>
</protein>
<organism evidence="11 12">
    <name type="scientific">Bacillus paralicheniformis</name>
    <dbReference type="NCBI Taxonomy" id="1648923"/>
    <lineage>
        <taxon>Bacteria</taxon>
        <taxon>Bacillati</taxon>
        <taxon>Bacillota</taxon>
        <taxon>Bacilli</taxon>
        <taxon>Bacillales</taxon>
        <taxon>Bacillaceae</taxon>
        <taxon>Bacillus</taxon>
    </lineage>
</organism>
<keyword evidence="10" id="KW-0067">ATP-binding</keyword>
<feature type="transmembrane region" description="Helical" evidence="10">
    <location>
        <begin position="7"/>
        <end position="26"/>
    </location>
</feature>
<dbReference type="SFLD" id="SFLDG00002">
    <property type="entry name" value="C1.7:_P-type_atpase_like"/>
    <property type="match status" value="1"/>
</dbReference>
<evidence type="ECO:0000256" key="8">
    <source>
        <dbReference type="ARBA" id="ARBA00039103"/>
    </source>
</evidence>
<feature type="non-terminal residue" evidence="11">
    <location>
        <position position="1"/>
    </location>
</feature>
<dbReference type="Pfam" id="PF00702">
    <property type="entry name" value="Hydrolase"/>
    <property type="match status" value="1"/>
</dbReference>
<dbReference type="InterPro" id="IPR036412">
    <property type="entry name" value="HAD-like_sf"/>
</dbReference>
<dbReference type="PANTHER" id="PTHR48085:SF5">
    <property type="entry name" value="CADMIUM_ZINC-TRANSPORTING ATPASE HMA4-RELATED"/>
    <property type="match status" value="1"/>
</dbReference>
<gene>
    <name evidence="11" type="ORF">PVN32_20470</name>
</gene>
<evidence type="ECO:0000256" key="6">
    <source>
        <dbReference type="ARBA" id="ARBA00022989"/>
    </source>
</evidence>
<evidence type="ECO:0000256" key="3">
    <source>
        <dbReference type="ARBA" id="ARBA00022539"/>
    </source>
</evidence>
<keyword evidence="5" id="KW-1278">Translocase</keyword>
<dbReference type="InterPro" id="IPR051014">
    <property type="entry name" value="Cation_Transport_ATPase_IB"/>
</dbReference>
<accession>A0AAW6KEJ1</accession>
<dbReference type="InterPro" id="IPR023299">
    <property type="entry name" value="ATPase_P-typ_cyto_dom_N"/>
</dbReference>
<name>A0AAW6KEJ1_9BACI</name>
<dbReference type="InterPro" id="IPR023214">
    <property type="entry name" value="HAD_sf"/>
</dbReference>
<dbReference type="NCBIfam" id="TIGR01512">
    <property type="entry name" value="ATPase-IB2_Cd"/>
    <property type="match status" value="1"/>
</dbReference>
<evidence type="ECO:0000256" key="9">
    <source>
        <dbReference type="ARBA" id="ARBA00049338"/>
    </source>
</evidence>
<comment type="subcellular location">
    <subcellularLocation>
        <location evidence="10">Cell membrane</location>
    </subcellularLocation>
    <subcellularLocation>
        <location evidence="1">Membrane</location>
    </subcellularLocation>
</comment>
<comment type="caution">
    <text evidence="10">Lacks conserved residue(s) required for the propagation of feature annotation.</text>
</comment>
<dbReference type="InterPro" id="IPR001757">
    <property type="entry name" value="P_typ_ATPase"/>
</dbReference>
<evidence type="ECO:0000256" key="4">
    <source>
        <dbReference type="ARBA" id="ARBA00022692"/>
    </source>
</evidence>
<dbReference type="Gene3D" id="3.40.1110.10">
    <property type="entry name" value="Calcium-transporting ATPase, cytoplasmic domain N"/>
    <property type="match status" value="1"/>
</dbReference>
<evidence type="ECO:0000313" key="12">
    <source>
        <dbReference type="Proteomes" id="UP001216709"/>
    </source>
</evidence>
<dbReference type="PANTHER" id="PTHR48085">
    <property type="entry name" value="CADMIUM/ZINC-TRANSPORTING ATPASE HMA2-RELATED"/>
    <property type="match status" value="1"/>
</dbReference>
<keyword evidence="3" id="KW-0104">Cadmium</keyword>
<dbReference type="GO" id="GO:0005886">
    <property type="term" value="C:plasma membrane"/>
    <property type="evidence" value="ECO:0007669"/>
    <property type="project" value="UniProtKB-SubCell"/>
</dbReference>
<evidence type="ECO:0000256" key="5">
    <source>
        <dbReference type="ARBA" id="ARBA00022967"/>
    </source>
</evidence>
<keyword evidence="10" id="KW-1003">Cell membrane</keyword>
<feature type="transmembrane region" description="Helical" evidence="10">
    <location>
        <begin position="38"/>
        <end position="59"/>
    </location>
</feature>
<comment type="caution">
    <text evidence="11">The sequence shown here is derived from an EMBL/GenBank/DDBJ whole genome shotgun (WGS) entry which is preliminary data.</text>
</comment>
<evidence type="ECO:0000256" key="2">
    <source>
        <dbReference type="ARBA" id="ARBA00006024"/>
    </source>
</evidence>
<dbReference type="InterPro" id="IPR044492">
    <property type="entry name" value="P_typ_ATPase_HD_dom"/>
</dbReference>
<dbReference type="SFLD" id="SFLDF00027">
    <property type="entry name" value="p-type_atpase"/>
    <property type="match status" value="1"/>
</dbReference>
<sequence>TKFAKYYTPFVVIVALLLAFVPPLIISGAALSDWVYRALVFLVISCPCALVVSIPLGFFGGIGAASKAGILVKGGNYLEALNDVKYAVFDKTGTLTKGEFAVVKLSPAGRVKEEELLEYAALAEHFSGHPIAESIREAYGKVGQADRIKDYSETAGFGVRAVVDGAVILAGNAKLMKKFGIQYQEESEIGTVVYVAAGDTFIGSIVIADEIKEDAKRAISALKKAGIKKTVMLTGDAKETGEAVGAELSIDEVHAELLPQHKVDRIEAFDKQKLPKEKLLFAGDGINDTPVLARADIGVAMGGLGSDAAVEAADIVIMTDQPSKIAEAISIAKRTRAIVWQNIIFALGVKSVFLILGAFGIATMWEAVFSDVGVTLLAVLNAMRVLKVKEM</sequence>
<dbReference type="PRINTS" id="PR00119">
    <property type="entry name" value="CATATPASE"/>
</dbReference>
<keyword evidence="10" id="KW-0547">Nucleotide-binding</keyword>
<evidence type="ECO:0000256" key="10">
    <source>
        <dbReference type="RuleBase" id="RU362081"/>
    </source>
</evidence>
<dbReference type="PROSITE" id="PS00154">
    <property type="entry name" value="ATPASE_E1_E2"/>
    <property type="match status" value="1"/>
</dbReference>
<evidence type="ECO:0000256" key="7">
    <source>
        <dbReference type="ARBA" id="ARBA00023136"/>
    </source>
</evidence>
<dbReference type="EC" id="7.2.2.21" evidence="8"/>
<dbReference type="EMBL" id="JARAFO010000139">
    <property type="protein sequence ID" value="MDE1454528.1"/>
    <property type="molecule type" value="Genomic_DNA"/>
</dbReference>
<comment type="catalytic activity">
    <reaction evidence="9">
        <text>Cd(2+)(in) + ATP + H2O = Cd(2+)(out) + ADP + phosphate + H(+)</text>
        <dbReference type="Rhea" id="RHEA:12132"/>
        <dbReference type="ChEBI" id="CHEBI:15377"/>
        <dbReference type="ChEBI" id="CHEBI:15378"/>
        <dbReference type="ChEBI" id="CHEBI:30616"/>
        <dbReference type="ChEBI" id="CHEBI:43474"/>
        <dbReference type="ChEBI" id="CHEBI:48775"/>
        <dbReference type="ChEBI" id="CHEBI:456216"/>
        <dbReference type="EC" id="7.2.2.21"/>
    </reaction>
</comment>
<dbReference type="NCBIfam" id="TIGR01494">
    <property type="entry name" value="ATPase_P-type"/>
    <property type="match status" value="1"/>
</dbReference>
<dbReference type="RefSeq" id="WP_274685643.1">
    <property type="nucleotide sequence ID" value="NZ_JARAFO010000139.1"/>
</dbReference>
<keyword evidence="6 10" id="KW-1133">Transmembrane helix</keyword>
<evidence type="ECO:0000313" key="11">
    <source>
        <dbReference type="EMBL" id="MDE1454528.1"/>
    </source>
</evidence>
<keyword evidence="4 10" id="KW-0812">Transmembrane</keyword>
<dbReference type="GO" id="GO:0046872">
    <property type="term" value="F:metal ion binding"/>
    <property type="evidence" value="ECO:0007669"/>
    <property type="project" value="UniProtKB-KW"/>
</dbReference>
<dbReference type="AlphaFoldDB" id="A0AAW6KEJ1"/>
<dbReference type="NCBIfam" id="TIGR01525">
    <property type="entry name" value="ATPase-IB_hvy"/>
    <property type="match status" value="1"/>
</dbReference>
<dbReference type="GO" id="GO:0008551">
    <property type="term" value="F:P-type cadmium transporter activity"/>
    <property type="evidence" value="ECO:0007669"/>
    <property type="project" value="UniProtKB-EC"/>
</dbReference>
<keyword evidence="10" id="KW-0479">Metal-binding</keyword>
<feature type="transmembrane region" description="Helical" evidence="10">
    <location>
        <begin position="343"/>
        <end position="362"/>
    </location>
</feature>
<keyword evidence="7 10" id="KW-0472">Membrane</keyword>
<reference evidence="11" key="1">
    <citation type="submission" date="2022-12" db="EMBL/GenBank/DDBJ databases">
        <title>Draft Genome Sequences of Bacillus licheniformis and Bacillus paralicheniformis strains isolated from Irish skim milk powders.</title>
        <authorList>
            <person name="Lourenco A."/>
            <person name="Li F."/>
            <person name="Geraldine D."/>
            <person name="Tobin J.T."/>
            <person name="Butler F."/>
            <person name="Jordan K."/>
            <person name="Obrien T."/>
        </authorList>
    </citation>
    <scope>NUCLEOTIDE SEQUENCE</scope>
    <source>
        <strain evidence="11">3370</strain>
    </source>
</reference>
<dbReference type="GO" id="GO:0005524">
    <property type="term" value="F:ATP binding"/>
    <property type="evidence" value="ECO:0007669"/>
    <property type="project" value="UniProtKB-UniRule"/>
</dbReference>
<dbReference type="SFLD" id="SFLDS00003">
    <property type="entry name" value="Haloacid_Dehalogenase"/>
    <property type="match status" value="1"/>
</dbReference>
<dbReference type="GO" id="GO:0016887">
    <property type="term" value="F:ATP hydrolysis activity"/>
    <property type="evidence" value="ECO:0007669"/>
    <property type="project" value="InterPro"/>
</dbReference>
<proteinExistence type="inferred from homology"/>